<dbReference type="AlphaFoldDB" id="A0A5E4BY22"/>
<feature type="compositionally biased region" description="Basic residues" evidence="1">
    <location>
        <begin position="22"/>
        <end position="31"/>
    </location>
</feature>
<feature type="region of interest" description="Disordered" evidence="1">
    <location>
        <begin position="75"/>
        <end position="159"/>
    </location>
</feature>
<feature type="region of interest" description="Disordered" evidence="1">
    <location>
        <begin position="1"/>
        <end position="62"/>
    </location>
</feature>
<reference evidence="3 4" key="1">
    <citation type="submission" date="2019-04" db="EMBL/GenBank/DDBJ databases">
        <authorList>
            <person name="Alioto T."/>
            <person name="Alioto T."/>
        </authorList>
    </citation>
    <scope>NUCLEOTIDE SEQUENCE [LARGE SCALE GENOMIC DNA]</scope>
</reference>
<dbReference type="Proteomes" id="UP000335636">
    <property type="component" value="Unassembled WGS sequence"/>
</dbReference>
<accession>A0A5E4BY22</accession>
<dbReference type="EMBL" id="WJEC01007813">
    <property type="protein sequence ID" value="KAF7467068.1"/>
    <property type="molecule type" value="Genomic_DNA"/>
</dbReference>
<feature type="compositionally biased region" description="Basic and acidic residues" evidence="1">
    <location>
        <begin position="32"/>
        <end position="44"/>
    </location>
</feature>
<evidence type="ECO:0000256" key="1">
    <source>
        <dbReference type="SAM" id="MobiDB-lite"/>
    </source>
</evidence>
<gene>
    <name evidence="2" type="ORF">GHT09_001643</name>
    <name evidence="3" type="ORF">MONAX_5E029904</name>
</gene>
<organism evidence="3 4">
    <name type="scientific">Marmota monax</name>
    <name type="common">Woodchuck</name>
    <dbReference type="NCBI Taxonomy" id="9995"/>
    <lineage>
        <taxon>Eukaryota</taxon>
        <taxon>Metazoa</taxon>
        <taxon>Chordata</taxon>
        <taxon>Craniata</taxon>
        <taxon>Vertebrata</taxon>
        <taxon>Euteleostomi</taxon>
        <taxon>Mammalia</taxon>
        <taxon>Eutheria</taxon>
        <taxon>Euarchontoglires</taxon>
        <taxon>Glires</taxon>
        <taxon>Rodentia</taxon>
        <taxon>Sciuromorpha</taxon>
        <taxon>Sciuridae</taxon>
        <taxon>Xerinae</taxon>
        <taxon>Marmotini</taxon>
        <taxon>Marmota</taxon>
    </lineage>
</organism>
<evidence type="ECO:0000313" key="4">
    <source>
        <dbReference type="Proteomes" id="UP000335636"/>
    </source>
</evidence>
<name>A0A5E4BY22_MARMO</name>
<keyword evidence="4" id="KW-1185">Reference proteome</keyword>
<protein>
    <submittedName>
        <fullName evidence="3">Uncharacterized protein</fullName>
    </submittedName>
</protein>
<dbReference type="Proteomes" id="UP000662637">
    <property type="component" value="Unassembled WGS sequence"/>
</dbReference>
<sequence>MEPSPAPTAPHQLLSGPAGAKRAPRHQVGHRWRQDREIRLREVFGADPGDPTKKTGGCDQRAPVFISIRSAIPSREAATLGPHRPLGQKPGHWASGPGDYPRTCGTTDTRSCWAKSDTKYRDRGPEGRAKSERPAGRPGGPRAGHASARSALSQESRLAGPGRWRAATLRACLAVVGAGPGCLGHTLSGARPGTMTVQFVGDGRLPWQRENREVREEKKEGPGPR</sequence>
<reference evidence="2" key="2">
    <citation type="submission" date="2020-08" db="EMBL/GenBank/DDBJ databases">
        <authorList>
            <person name="Shumante A."/>
            <person name="Zimin A.V."/>
            <person name="Puiu D."/>
            <person name="Salzberg S.L."/>
        </authorList>
    </citation>
    <scope>NUCLEOTIDE SEQUENCE</scope>
    <source>
        <strain evidence="2">WC2-LM</strain>
        <tissue evidence="2">Liver</tissue>
    </source>
</reference>
<dbReference type="EMBL" id="CABDUW010000750">
    <property type="protein sequence ID" value="VTJ74538.1"/>
    <property type="molecule type" value="Genomic_DNA"/>
</dbReference>
<evidence type="ECO:0000313" key="3">
    <source>
        <dbReference type="EMBL" id="VTJ74538.1"/>
    </source>
</evidence>
<feature type="compositionally biased region" description="Basic and acidic residues" evidence="1">
    <location>
        <begin position="207"/>
        <end position="225"/>
    </location>
</feature>
<feature type="region of interest" description="Disordered" evidence="1">
    <location>
        <begin position="203"/>
        <end position="225"/>
    </location>
</feature>
<proteinExistence type="predicted"/>
<evidence type="ECO:0000313" key="2">
    <source>
        <dbReference type="EMBL" id="KAF7467068.1"/>
    </source>
</evidence>
<feature type="compositionally biased region" description="Basic and acidic residues" evidence="1">
    <location>
        <begin position="116"/>
        <end position="135"/>
    </location>
</feature>